<dbReference type="PANTHER" id="PTHR15160">
    <property type="entry name" value="VON HIPPEL-LINDAU PROTEIN"/>
    <property type="match status" value="1"/>
</dbReference>
<gene>
    <name evidence="3" type="ORF">XD73_0253</name>
</gene>
<dbReference type="EMBL" id="LGFU01000005">
    <property type="protein sequence ID" value="KUK46849.1"/>
    <property type="molecule type" value="Genomic_DNA"/>
</dbReference>
<feature type="compositionally biased region" description="Polar residues" evidence="1">
    <location>
        <begin position="142"/>
        <end position="152"/>
    </location>
</feature>
<dbReference type="InterPro" id="IPR036104">
    <property type="entry name" value="BFN_sf"/>
</dbReference>
<comment type="caution">
    <text evidence="3">The sequence shown here is derived from an EMBL/GenBank/DDBJ whole genome shotgun (WGS) entry which is preliminary data.</text>
</comment>
<organism evidence="3 4">
    <name type="scientific">Anaerolinea thermophila</name>
    <dbReference type="NCBI Taxonomy" id="167964"/>
    <lineage>
        <taxon>Bacteria</taxon>
        <taxon>Bacillati</taxon>
        <taxon>Chloroflexota</taxon>
        <taxon>Anaerolineae</taxon>
        <taxon>Anaerolineales</taxon>
        <taxon>Anaerolineaceae</taxon>
        <taxon>Anaerolinea</taxon>
    </lineage>
</organism>
<feature type="region of interest" description="Disordered" evidence="1">
    <location>
        <begin position="178"/>
        <end position="216"/>
    </location>
</feature>
<feature type="compositionally biased region" description="Acidic residues" evidence="1">
    <location>
        <begin position="189"/>
        <end position="210"/>
    </location>
</feature>
<dbReference type="PROSITE" id="PS51658">
    <property type="entry name" value="BFN"/>
    <property type="match status" value="1"/>
</dbReference>
<name>A0A101FYR0_9CHLR</name>
<dbReference type="InterPro" id="IPR003729">
    <property type="entry name" value="Bi_nuclease_dom"/>
</dbReference>
<evidence type="ECO:0000313" key="4">
    <source>
        <dbReference type="Proteomes" id="UP000064249"/>
    </source>
</evidence>
<dbReference type="Proteomes" id="UP000064249">
    <property type="component" value="Unassembled WGS sequence"/>
</dbReference>
<evidence type="ECO:0000259" key="2">
    <source>
        <dbReference type="PROSITE" id="PS51658"/>
    </source>
</evidence>
<sequence>MAKLIEATIDSIRMSLTSQQRIIILKDVNQERYLPIWIGPYESESISIALQEIEISRPQTHDLVKNAIYELGGNINRIIINELKDDIFYGVIDITQGKKQISLDTRPSDALALAVRTHVPIFISEEIMESASIVPVEEEYISSRSEQGTTEMPSVESIPPMDMDETITDRLSVFEEFLQNLDEEQHTNEDDEYDDDETDDDETDDDDYPDDSISAV</sequence>
<dbReference type="Pfam" id="PF02577">
    <property type="entry name" value="BFN_dom"/>
    <property type="match status" value="1"/>
</dbReference>
<dbReference type="PANTHER" id="PTHR15160:SF1">
    <property type="entry name" value="VON HIPPEL-LINDAU DISEASE TUMOR SUPPRESSOR"/>
    <property type="match status" value="1"/>
</dbReference>
<protein>
    <recommendedName>
        <fullName evidence="2">BFN domain-containing protein</fullName>
    </recommendedName>
</protein>
<feature type="domain" description="BFN" evidence="2">
    <location>
        <begin position="4"/>
        <end position="135"/>
    </location>
</feature>
<dbReference type="Gene3D" id="3.10.690.10">
    <property type="entry name" value="Bifunctional nuclease domain"/>
    <property type="match status" value="1"/>
</dbReference>
<dbReference type="GO" id="GO:0004518">
    <property type="term" value="F:nuclease activity"/>
    <property type="evidence" value="ECO:0007669"/>
    <property type="project" value="InterPro"/>
</dbReference>
<evidence type="ECO:0000313" key="3">
    <source>
        <dbReference type="EMBL" id="KUK46849.1"/>
    </source>
</evidence>
<dbReference type="PATRIC" id="fig|167964.4.peg.88"/>
<dbReference type="SUPFAM" id="SSF103256">
    <property type="entry name" value="Hypothetical protein TM0160"/>
    <property type="match status" value="1"/>
</dbReference>
<accession>A0A101FYR0</accession>
<reference evidence="3 4" key="1">
    <citation type="journal article" date="2015" name="MBio">
        <title>Genome-Resolved Metagenomic Analysis Reveals Roles for Candidate Phyla and Other Microbial Community Members in Biogeochemical Transformations in Oil Reservoirs.</title>
        <authorList>
            <person name="Hu P."/>
            <person name="Tom L."/>
            <person name="Singh A."/>
            <person name="Thomas B.C."/>
            <person name="Baker B.J."/>
            <person name="Piceno Y.M."/>
            <person name="Andersen G.L."/>
            <person name="Banfield J.F."/>
        </authorList>
    </citation>
    <scope>NUCLEOTIDE SEQUENCE [LARGE SCALE GENOMIC DNA]</scope>
    <source>
        <strain evidence="3">46_16</strain>
    </source>
</reference>
<evidence type="ECO:0000256" key="1">
    <source>
        <dbReference type="SAM" id="MobiDB-lite"/>
    </source>
</evidence>
<feature type="region of interest" description="Disordered" evidence="1">
    <location>
        <begin position="142"/>
        <end position="161"/>
    </location>
</feature>
<proteinExistence type="predicted"/>
<dbReference type="AlphaFoldDB" id="A0A101FYR0"/>